<feature type="domain" description="Multidrug resistance protein MdtA-like barrel-sandwich hybrid" evidence="4">
    <location>
        <begin position="97"/>
        <end position="239"/>
    </location>
</feature>
<comment type="caution">
    <text evidence="7">The sequence shown here is derived from an EMBL/GenBank/DDBJ whole genome shotgun (WGS) entry which is preliminary data.</text>
</comment>
<evidence type="ECO:0000256" key="2">
    <source>
        <dbReference type="ARBA" id="ARBA00009477"/>
    </source>
</evidence>
<dbReference type="PANTHER" id="PTHR30158">
    <property type="entry name" value="ACRA/E-RELATED COMPONENT OF DRUG EFFLUX TRANSPORTER"/>
    <property type="match status" value="1"/>
</dbReference>
<dbReference type="Gene3D" id="1.10.287.470">
    <property type="entry name" value="Helix hairpin bin"/>
    <property type="match status" value="1"/>
</dbReference>
<organism evidence="7 8">
    <name type="scientific">Phenylobacterium hankyongense</name>
    <dbReference type="NCBI Taxonomy" id="1813876"/>
    <lineage>
        <taxon>Bacteria</taxon>
        <taxon>Pseudomonadati</taxon>
        <taxon>Pseudomonadota</taxon>
        <taxon>Alphaproteobacteria</taxon>
        <taxon>Caulobacterales</taxon>
        <taxon>Caulobacteraceae</taxon>
        <taxon>Phenylobacterium</taxon>
    </lineage>
</organism>
<dbReference type="Gene3D" id="2.40.50.100">
    <property type="match status" value="1"/>
</dbReference>
<evidence type="ECO:0000259" key="5">
    <source>
        <dbReference type="Pfam" id="PF25944"/>
    </source>
</evidence>
<dbReference type="InterPro" id="IPR058625">
    <property type="entry name" value="MdtA-like_BSH"/>
</dbReference>
<dbReference type="InterPro" id="IPR006143">
    <property type="entry name" value="RND_pump_MFP"/>
</dbReference>
<evidence type="ECO:0000313" key="8">
    <source>
        <dbReference type="Proteomes" id="UP000249842"/>
    </source>
</evidence>
<comment type="subcellular location">
    <subcellularLocation>
        <location evidence="1">Cell envelope</location>
    </subcellularLocation>
</comment>
<dbReference type="FunFam" id="2.40.420.20:FF:000001">
    <property type="entry name" value="Efflux RND transporter periplasmic adaptor subunit"/>
    <property type="match status" value="1"/>
</dbReference>
<dbReference type="AlphaFoldDB" id="A0A328B329"/>
<protein>
    <submittedName>
        <fullName evidence="7">Efflux transporter periplasmic adaptor subunit</fullName>
    </submittedName>
</protein>
<sequence length="420" mass="43422">MPPPCGPPQVVWPSLGTHRLTCAPKPTKAPPLSRGVIVSHFGIRLLAAALLAATVTGCGKPSGPPPQGPPEVGVVVLQPQPAAIQTELPGRTSAVETSEVRPQVSGLIEGRLFTEGSTVKRGQLLYQIDPAPYRAALAQANGQLANARAMLTTARLKSERYADLVKINAVSRQEADDAAAAYGQASAQVQQAQAAVDSARINLGYTRVTAPISGRIGRSTVTRGALVTASQASALTTIQRLDTVYVDINQSAGELLALQRSLRSGKIAPGSVTVRLRLEDGSDYDRTGVLAFSDVTVDESTGAVTLRAVFPNPAAALLPGMYVKAVVPQGVVPSAILAPQVGVTRDERGLPTAMVVDAQGKAQQRTLTTGPAIGDKWLVTSGLSAGDRLIVEGLQKVKAGAPVHAVPAGSPRAAPVMAAK</sequence>
<dbReference type="GO" id="GO:0046677">
    <property type="term" value="P:response to antibiotic"/>
    <property type="evidence" value="ECO:0007669"/>
    <property type="project" value="TreeGrafter"/>
</dbReference>
<dbReference type="NCBIfam" id="TIGR01730">
    <property type="entry name" value="RND_mfp"/>
    <property type="match status" value="1"/>
</dbReference>
<keyword evidence="8" id="KW-1185">Reference proteome</keyword>
<dbReference type="Gene3D" id="2.40.420.20">
    <property type="match status" value="1"/>
</dbReference>
<proteinExistence type="inferred from homology"/>
<name>A0A328B329_9CAUL</name>
<dbReference type="Pfam" id="PF25876">
    <property type="entry name" value="HH_MFP_RND"/>
    <property type="match status" value="1"/>
</dbReference>
<dbReference type="Proteomes" id="UP000249842">
    <property type="component" value="Unassembled WGS sequence"/>
</dbReference>
<dbReference type="Pfam" id="PF25944">
    <property type="entry name" value="Beta-barrel_RND"/>
    <property type="match status" value="1"/>
</dbReference>
<dbReference type="GO" id="GO:0022857">
    <property type="term" value="F:transmembrane transporter activity"/>
    <property type="evidence" value="ECO:0007669"/>
    <property type="project" value="InterPro"/>
</dbReference>
<dbReference type="InterPro" id="IPR058627">
    <property type="entry name" value="MdtA-like_C"/>
</dbReference>
<feature type="domain" description="Multidrug resistance protein MdtA-like C-terminal permuted SH3" evidence="6">
    <location>
        <begin position="335"/>
        <end position="396"/>
    </location>
</feature>
<dbReference type="Pfam" id="PF25917">
    <property type="entry name" value="BSH_RND"/>
    <property type="match status" value="1"/>
</dbReference>
<feature type="domain" description="Multidrug resistance protein MdtA-like alpha-helical hairpin" evidence="3">
    <location>
        <begin position="137"/>
        <end position="206"/>
    </location>
</feature>
<accession>A0A328B329</accession>
<evidence type="ECO:0000256" key="1">
    <source>
        <dbReference type="ARBA" id="ARBA00004196"/>
    </source>
</evidence>
<feature type="domain" description="Multidrug resistance protein MdtA-like beta-barrel" evidence="5">
    <location>
        <begin position="243"/>
        <end position="327"/>
    </location>
</feature>
<gene>
    <name evidence="7" type="ORF">DJ021_13935</name>
</gene>
<dbReference type="Gene3D" id="2.40.30.170">
    <property type="match status" value="1"/>
</dbReference>
<dbReference type="InterPro" id="IPR058626">
    <property type="entry name" value="MdtA-like_b-barrel"/>
</dbReference>
<evidence type="ECO:0000313" key="7">
    <source>
        <dbReference type="EMBL" id="RAK60831.1"/>
    </source>
</evidence>
<reference evidence="8" key="1">
    <citation type="submission" date="2018-05" db="EMBL/GenBank/DDBJ databases">
        <authorList>
            <person name="Li X."/>
        </authorList>
    </citation>
    <scope>NUCLEOTIDE SEQUENCE [LARGE SCALE GENOMIC DNA]</scope>
    <source>
        <strain evidence="8">HKS-05</strain>
    </source>
</reference>
<dbReference type="GO" id="GO:0005886">
    <property type="term" value="C:plasma membrane"/>
    <property type="evidence" value="ECO:0007669"/>
    <property type="project" value="UniProtKB-SubCell"/>
</dbReference>
<dbReference type="OrthoDB" id="9816569at2"/>
<evidence type="ECO:0000259" key="6">
    <source>
        <dbReference type="Pfam" id="PF25967"/>
    </source>
</evidence>
<dbReference type="InterPro" id="IPR058624">
    <property type="entry name" value="MdtA-like_HH"/>
</dbReference>
<dbReference type="EMBL" id="QFYP01000001">
    <property type="protein sequence ID" value="RAK60831.1"/>
    <property type="molecule type" value="Genomic_DNA"/>
</dbReference>
<dbReference type="Pfam" id="PF25967">
    <property type="entry name" value="RND-MFP_C"/>
    <property type="match status" value="1"/>
</dbReference>
<dbReference type="SUPFAM" id="SSF111369">
    <property type="entry name" value="HlyD-like secretion proteins"/>
    <property type="match status" value="1"/>
</dbReference>
<comment type="similarity">
    <text evidence="2">Belongs to the membrane fusion protein (MFP) (TC 8.A.1) family.</text>
</comment>
<evidence type="ECO:0000259" key="4">
    <source>
        <dbReference type="Pfam" id="PF25917"/>
    </source>
</evidence>
<evidence type="ECO:0000259" key="3">
    <source>
        <dbReference type="Pfam" id="PF25876"/>
    </source>
</evidence>
<dbReference type="PANTHER" id="PTHR30158:SF3">
    <property type="entry name" value="MULTIDRUG EFFLUX PUMP SUBUNIT ACRA-RELATED"/>
    <property type="match status" value="1"/>
</dbReference>